<feature type="transmembrane region" description="Helical" evidence="13">
    <location>
        <begin position="521"/>
        <end position="542"/>
    </location>
</feature>
<keyword evidence="6 13" id="KW-1133">Transmembrane helix</keyword>
<dbReference type="InterPro" id="IPR008422">
    <property type="entry name" value="KN_HD"/>
</dbReference>
<dbReference type="SMART" id="SM00389">
    <property type="entry name" value="HOX"/>
    <property type="match status" value="1"/>
</dbReference>
<dbReference type="ExpressionAtlas" id="A5C6P9">
    <property type="expression patterns" value="baseline and differential"/>
</dbReference>
<evidence type="ECO:0000256" key="6">
    <source>
        <dbReference type="ARBA" id="ARBA00022989"/>
    </source>
</evidence>
<dbReference type="InterPro" id="IPR036259">
    <property type="entry name" value="MFS_trans_sf"/>
</dbReference>
<evidence type="ECO:0000256" key="3">
    <source>
        <dbReference type="ARBA" id="ARBA00005982"/>
    </source>
</evidence>
<feature type="transmembrane region" description="Helical" evidence="13">
    <location>
        <begin position="363"/>
        <end position="382"/>
    </location>
</feature>
<evidence type="ECO:0000256" key="13">
    <source>
        <dbReference type="SAM" id="Phobius"/>
    </source>
</evidence>
<feature type="transmembrane region" description="Helical" evidence="13">
    <location>
        <begin position="83"/>
        <end position="101"/>
    </location>
</feature>
<gene>
    <name evidence="15" type="ORF">VITISV_002486</name>
</gene>
<dbReference type="GO" id="GO:0005634">
    <property type="term" value="C:nucleus"/>
    <property type="evidence" value="ECO:0007669"/>
    <property type="project" value="UniProtKB-SubCell"/>
</dbReference>
<evidence type="ECO:0000256" key="5">
    <source>
        <dbReference type="ARBA" id="ARBA00022692"/>
    </source>
</evidence>
<dbReference type="GO" id="GO:0003677">
    <property type="term" value="F:DNA binding"/>
    <property type="evidence" value="ECO:0007669"/>
    <property type="project" value="UniProtKB-UniRule"/>
</dbReference>
<dbReference type="AlphaFoldDB" id="A5C6P9"/>
<dbReference type="GO" id="GO:0016020">
    <property type="term" value="C:membrane"/>
    <property type="evidence" value="ECO:0007669"/>
    <property type="project" value="UniProtKB-SubCell"/>
</dbReference>
<keyword evidence="10 11" id="KW-0539">Nucleus</keyword>
<feature type="DNA-binding region" description="Homeobox" evidence="11">
    <location>
        <begin position="986"/>
        <end position="1044"/>
    </location>
</feature>
<feature type="domain" description="Homeobox" evidence="14">
    <location>
        <begin position="984"/>
        <end position="1043"/>
    </location>
</feature>
<dbReference type="InterPro" id="IPR000109">
    <property type="entry name" value="POT_fam"/>
</dbReference>
<name>A5C6P9_VITVI</name>
<evidence type="ECO:0000256" key="11">
    <source>
        <dbReference type="PROSITE-ProRule" id="PRU00108"/>
    </source>
</evidence>
<evidence type="ECO:0000256" key="12">
    <source>
        <dbReference type="SAM" id="MobiDB-lite"/>
    </source>
</evidence>
<protein>
    <recommendedName>
        <fullName evidence="14">Homeobox domain-containing protein</fullName>
    </recommendedName>
</protein>
<accession>A5C6P9</accession>
<dbReference type="Pfam" id="PF05920">
    <property type="entry name" value="Homeobox_KN"/>
    <property type="match status" value="1"/>
</dbReference>
<dbReference type="InterPro" id="IPR044739">
    <property type="entry name" value="NRT1/PTR"/>
</dbReference>
<dbReference type="CDD" id="cd00086">
    <property type="entry name" value="homeodomain"/>
    <property type="match status" value="1"/>
</dbReference>
<dbReference type="InterPro" id="IPR001356">
    <property type="entry name" value="HD"/>
</dbReference>
<comment type="similarity">
    <text evidence="3">Belongs to the major facilitator superfamily. Proton-dependent oligopeptide transporter (POT/PTR) (TC 2.A.17) family.</text>
</comment>
<dbReference type="CDD" id="cd17417">
    <property type="entry name" value="MFS_NPF5"/>
    <property type="match status" value="1"/>
</dbReference>
<evidence type="ECO:0000313" key="15">
    <source>
        <dbReference type="EMBL" id="CAN73118.1"/>
    </source>
</evidence>
<dbReference type="Gene3D" id="1.20.1250.20">
    <property type="entry name" value="MFS general substrate transporter like domains"/>
    <property type="match status" value="1"/>
</dbReference>
<dbReference type="GO" id="GO:0071916">
    <property type="term" value="F:dipeptide transmembrane transporter activity"/>
    <property type="evidence" value="ECO:0007669"/>
    <property type="project" value="InterPro"/>
</dbReference>
<evidence type="ECO:0000256" key="7">
    <source>
        <dbReference type="ARBA" id="ARBA00023125"/>
    </source>
</evidence>
<dbReference type="GO" id="GO:0042937">
    <property type="term" value="F:tripeptide transmembrane transporter activity"/>
    <property type="evidence" value="ECO:0007669"/>
    <property type="project" value="InterPro"/>
</dbReference>
<dbReference type="Pfam" id="PF00854">
    <property type="entry name" value="PTR2"/>
    <property type="match status" value="1"/>
</dbReference>
<evidence type="ECO:0000256" key="8">
    <source>
        <dbReference type="ARBA" id="ARBA00023136"/>
    </source>
</evidence>
<dbReference type="InterPro" id="IPR009057">
    <property type="entry name" value="Homeodomain-like_sf"/>
</dbReference>
<keyword evidence="7 11" id="KW-0238">DNA-binding</keyword>
<feature type="transmembrane region" description="Helical" evidence="13">
    <location>
        <begin position="402"/>
        <end position="426"/>
    </location>
</feature>
<dbReference type="Pfam" id="PF07526">
    <property type="entry name" value="POX"/>
    <property type="match status" value="1"/>
</dbReference>
<proteinExistence type="inferred from homology"/>
<dbReference type="Gene3D" id="1.10.10.60">
    <property type="entry name" value="Homeodomain-like"/>
    <property type="match status" value="1"/>
</dbReference>
<feature type="transmembrane region" description="Helical" evidence="13">
    <location>
        <begin position="188"/>
        <end position="207"/>
    </location>
</feature>
<dbReference type="GO" id="GO:0006355">
    <property type="term" value="P:regulation of DNA-templated transcription"/>
    <property type="evidence" value="ECO:0007669"/>
    <property type="project" value="InterPro"/>
</dbReference>
<comment type="similarity">
    <text evidence="4">Belongs to the TALE/BELL homeobox family.</text>
</comment>
<comment type="subcellular location">
    <subcellularLocation>
        <location evidence="2">Membrane</location>
        <topology evidence="2">Multi-pass membrane protein</topology>
    </subcellularLocation>
    <subcellularLocation>
        <location evidence="1 11">Nucleus</location>
    </subcellularLocation>
</comment>
<feature type="transmembrane region" description="Helical" evidence="13">
    <location>
        <begin position="490"/>
        <end position="509"/>
    </location>
</feature>
<keyword evidence="8 13" id="KW-0472">Membrane</keyword>
<feature type="region of interest" description="Disordered" evidence="12">
    <location>
        <begin position="1059"/>
        <end position="1101"/>
    </location>
</feature>
<dbReference type="SMART" id="SM00574">
    <property type="entry name" value="POX"/>
    <property type="match status" value="1"/>
</dbReference>
<sequence length="1164" mass="130461">MERRERGHGEEGEGGDEKWVHDSSVDYKGRVPPRASTGVWKAASFIITIELSERLSYFGLATDLFNYFSKVLNQDSKTAAKNVNYWIGVTTVMPLLGGFLADAYTGQFYTVLLSSIIYVMFIPRLKPCSNRKHCGHPRKVHEVVFFLGMYCVSLGTGGHKPCLESFGADQFDDNHPVERKKKMSYFNWWNFALCCGLLAGVTVIVYVDEYVGWGASYLILTSCMAFTILTFYAGKRFYRYRLPEGSPLTPMLQVLVAAIAKRNLPYPSNPDLLYEVPKSHKSKGRLLCHTNKLRYINCHSKTIEINYIPKINAMRLMNRFLDKAAIIEDKESLQSVEKKQSPWRLATVTKVEEMKLVLNMIPIWFTTLTFGLCVAQATTFFIKQSDTMNLEIIKDVSIPSASIYSISAVGMIISVTIYEKILVPLLRRATGTERGIKILQRIGFGMIFSVLSMSTAALVERKRLRVAEEELTGGKTGPVSMSVLWLAPQYLILGFGDGFTLVGLQEYFYGQVPDSMRSLGIAFYLSVIGVGNFYSSLLITVVDHATEKSNGTSWFRKDLNKSRLDNFYWLLAAMSGLNLCVFVFLAKRYSYKSVEGRVVVADCEENGDEATCFKKCISAPVTRSTYRLCVDAAAPTACPEVSSSPFFQLHHHSPLLSLSLVVEASSMADSHQPFRLPQQSKRENPRLFLQNNHPQLFSTFQHAPVHQLHCPDQNPNPAGFVNSEGVHVVGPSSASFSFPSCGDHSLSSIHNAKDLDHRFSFGADAVSLSLAPHHRHQRCAPLELNAKRYDVVSARGGTPKPNNELRSSVPLGPFTGYASILKRSSFLSPAQQLLDDFCGVGRGVSDSASFDPPLEGSGTAEDPIGCSHGSEHFWKSSRLAPMLDEVYRRYKLYCQQMHSVVASFETVAGLQNAAPYISFAFKAMSNHFRYLKNAILDQIQFTGKALVGHNIGKDETPRVWTADQGFHSQKAVQSSMFLQHPIWRSQRGLPDHAVAVLRAWLFEHFLHPYPTDLEKQILAQRTSLSRNQVSNWFINARVRLWKPMVEEILTLETKQAQMAAEGEANKPTDPLPSANPLPLRKPFQNTPTQKMEDTQSKRSRNKLSYMFEQRDEQTNFPYNNFSSNYQMGVSGIEKSASKGISLALGLHQNNRIESSTSFFQPGNK</sequence>
<organism evidence="15">
    <name type="scientific">Vitis vinifera</name>
    <name type="common">Grape</name>
    <dbReference type="NCBI Taxonomy" id="29760"/>
    <lineage>
        <taxon>Eukaryota</taxon>
        <taxon>Viridiplantae</taxon>
        <taxon>Streptophyta</taxon>
        <taxon>Embryophyta</taxon>
        <taxon>Tracheophyta</taxon>
        <taxon>Spermatophyta</taxon>
        <taxon>Magnoliopsida</taxon>
        <taxon>eudicotyledons</taxon>
        <taxon>Gunneridae</taxon>
        <taxon>Pentapetalae</taxon>
        <taxon>rosids</taxon>
        <taxon>Vitales</taxon>
        <taxon>Vitaceae</taxon>
        <taxon>Viteae</taxon>
        <taxon>Vitis</taxon>
    </lineage>
</organism>
<feature type="transmembrane region" description="Helical" evidence="13">
    <location>
        <begin position="107"/>
        <end position="123"/>
    </location>
</feature>
<dbReference type="SUPFAM" id="SSF46689">
    <property type="entry name" value="Homeodomain-like"/>
    <property type="match status" value="1"/>
</dbReference>
<keyword evidence="5 13" id="KW-0812">Transmembrane</keyword>
<dbReference type="EMBL" id="AM484190">
    <property type="protein sequence ID" value="CAN73118.1"/>
    <property type="molecule type" value="Genomic_DNA"/>
</dbReference>
<feature type="region of interest" description="Disordered" evidence="12">
    <location>
        <begin position="1"/>
        <end position="21"/>
    </location>
</feature>
<evidence type="ECO:0000256" key="4">
    <source>
        <dbReference type="ARBA" id="ARBA00006454"/>
    </source>
</evidence>
<dbReference type="SUPFAM" id="SSF103473">
    <property type="entry name" value="MFS general substrate transporter"/>
    <property type="match status" value="1"/>
</dbReference>
<dbReference type="InterPro" id="IPR006563">
    <property type="entry name" value="POX_dom"/>
</dbReference>
<evidence type="ECO:0000256" key="1">
    <source>
        <dbReference type="ARBA" id="ARBA00004123"/>
    </source>
</evidence>
<feature type="transmembrane region" description="Helical" evidence="13">
    <location>
        <begin position="213"/>
        <end position="233"/>
    </location>
</feature>
<evidence type="ECO:0000256" key="10">
    <source>
        <dbReference type="ARBA" id="ARBA00023242"/>
    </source>
</evidence>
<evidence type="ECO:0000256" key="9">
    <source>
        <dbReference type="ARBA" id="ARBA00023155"/>
    </source>
</evidence>
<evidence type="ECO:0000259" key="14">
    <source>
        <dbReference type="PROSITE" id="PS50071"/>
    </source>
</evidence>
<reference evidence="15" key="1">
    <citation type="journal article" date="2007" name="PLoS ONE">
        <title>The first genome sequence of an elite grapevine cultivar (Pinot noir Vitis vinifera L.): coping with a highly heterozygous genome.</title>
        <authorList>
            <person name="Velasco R."/>
            <person name="Zharkikh A."/>
            <person name="Troggio M."/>
            <person name="Cartwright D.A."/>
            <person name="Cestaro A."/>
            <person name="Pruss D."/>
            <person name="Pindo M."/>
            <person name="FitzGerald L.M."/>
            <person name="Vezzulli S."/>
            <person name="Reid J."/>
            <person name="Malacarne G."/>
            <person name="Iliev D."/>
            <person name="Coppola G."/>
            <person name="Wardell B."/>
            <person name="Micheletti D."/>
            <person name="Macalma T."/>
            <person name="Facci M."/>
            <person name="Mitchell J.T."/>
            <person name="Perazzolli M."/>
            <person name="Eldredge G."/>
            <person name="Gatto P."/>
            <person name="Oyzerski R."/>
            <person name="Moretto M."/>
            <person name="Gutin N."/>
            <person name="Stefanini M."/>
            <person name="Chen Y."/>
            <person name="Segala C."/>
            <person name="Davenport C."/>
            <person name="Dematte L."/>
            <person name="Mraz A."/>
            <person name="Battilana J."/>
            <person name="Stormo K."/>
            <person name="Costa F."/>
            <person name="Tao Q."/>
            <person name="Si-Ammour A."/>
            <person name="Harkins T."/>
            <person name="Lackey A."/>
            <person name="Perbost C."/>
            <person name="Taillon B."/>
            <person name="Stella A."/>
            <person name="Solovyev V."/>
            <person name="Fawcett J.A."/>
            <person name="Sterck L."/>
            <person name="Vandepoele K."/>
            <person name="Grando S.M."/>
            <person name="Toppo S."/>
            <person name="Moser C."/>
            <person name="Lanchbury J."/>
            <person name="Bogden R."/>
            <person name="Skolnick M."/>
            <person name="Sgaramella V."/>
            <person name="Bhatnagar S.K."/>
            <person name="Fontana P."/>
            <person name="Gutin A."/>
            <person name="Van de Peer Y."/>
            <person name="Salamini F."/>
            <person name="Viola R."/>
        </authorList>
    </citation>
    <scope>NUCLEOTIDE SEQUENCE</scope>
</reference>
<evidence type="ECO:0000256" key="2">
    <source>
        <dbReference type="ARBA" id="ARBA00004141"/>
    </source>
</evidence>
<dbReference type="PANTHER" id="PTHR11654">
    <property type="entry name" value="OLIGOPEPTIDE TRANSPORTER-RELATED"/>
    <property type="match status" value="1"/>
</dbReference>
<dbReference type="PROSITE" id="PS50071">
    <property type="entry name" value="HOMEOBOX_2"/>
    <property type="match status" value="1"/>
</dbReference>
<feature type="transmembrane region" description="Helical" evidence="13">
    <location>
        <begin position="567"/>
        <end position="586"/>
    </location>
</feature>
<keyword evidence="9 11" id="KW-0371">Homeobox</keyword>